<dbReference type="EMBL" id="EQ999975">
    <property type="protein sequence ID" value="OAT00605.1"/>
    <property type="molecule type" value="Genomic_DNA"/>
</dbReference>
<proteinExistence type="predicted"/>
<organism evidence="1 2">
    <name type="scientific">Ajellomyces dermatitidis (strain ER-3 / ATCC MYA-2586)</name>
    <name type="common">Blastomyces dermatitidis</name>
    <dbReference type="NCBI Taxonomy" id="559297"/>
    <lineage>
        <taxon>Eukaryota</taxon>
        <taxon>Fungi</taxon>
        <taxon>Dikarya</taxon>
        <taxon>Ascomycota</taxon>
        <taxon>Pezizomycotina</taxon>
        <taxon>Eurotiomycetes</taxon>
        <taxon>Eurotiomycetidae</taxon>
        <taxon>Onygenales</taxon>
        <taxon>Ajellomycetaceae</taxon>
        <taxon>Blastomyces</taxon>
    </lineage>
</organism>
<name>A0ABX2VTU1_AJEDR</name>
<dbReference type="RefSeq" id="XP_045280332.1">
    <property type="nucleotide sequence ID" value="XM_045418751.1"/>
</dbReference>
<dbReference type="GeneID" id="69025493"/>
<protein>
    <submittedName>
        <fullName evidence="1">Uncharacterized protein</fullName>
    </submittedName>
</protein>
<reference evidence="2" key="1">
    <citation type="journal article" date="2015" name="PLoS Genet.">
        <title>The dynamic genome and transcriptome of the human fungal pathogen Blastomyces and close relative Emmonsia.</title>
        <authorList>
            <person name="Munoz J.F."/>
            <person name="Gauthier G.M."/>
            <person name="Desjardins C.A."/>
            <person name="Gallo J.E."/>
            <person name="Holder J."/>
            <person name="Sullivan T.D."/>
            <person name="Marty A.J."/>
            <person name="Carmen J.C."/>
            <person name="Chen Z."/>
            <person name="Ding L."/>
            <person name="Gujja S."/>
            <person name="Magrini V."/>
            <person name="Misas E."/>
            <person name="Mitreva M."/>
            <person name="Priest M."/>
            <person name="Saif S."/>
            <person name="Whiston E.A."/>
            <person name="Young S."/>
            <person name="Zeng Q."/>
            <person name="Goldman W.E."/>
            <person name="Mardis E.R."/>
            <person name="Taylor J.W."/>
            <person name="McEwen J.G."/>
            <person name="Clay O.K."/>
            <person name="Klein B.S."/>
            <person name="Cuomo C.A."/>
        </authorList>
    </citation>
    <scope>NUCLEOTIDE SEQUENCE [LARGE SCALE GENOMIC DNA]</scope>
    <source>
        <strain evidence="2">ER-3 / ATCC MYA-2586</strain>
    </source>
</reference>
<dbReference type="Proteomes" id="UP000002039">
    <property type="component" value="Unassembled WGS sequence"/>
</dbReference>
<accession>A0ABX2VTU1</accession>
<evidence type="ECO:0000313" key="1">
    <source>
        <dbReference type="EMBL" id="OAT00605.1"/>
    </source>
</evidence>
<sequence length="223" mass="24577">MPQAQFSVESAVRRLREFSELTEHRMGLKPREARRAHAAFQLLATGPPSDSKSAGQSIDYFEFLQRVKTLTGNDGIVLCAAGLGPSAIVNMKDAVRVYLPSKLKQEWAGFKIGVLQALAKNYAKATKQVYGGVDEDSRILPPIEPQITGTANFTSGPEERASLSGDVYELTVEDVRGIATMPDQITGKIRLTETYNPYTPSFIIIPISNELTNRLIINRPRVI</sequence>
<keyword evidence="2" id="KW-1185">Reference proteome</keyword>
<evidence type="ECO:0000313" key="2">
    <source>
        <dbReference type="Proteomes" id="UP000002039"/>
    </source>
</evidence>
<gene>
    <name evidence="1" type="ORF">BDCG_03150</name>
</gene>